<keyword evidence="4" id="KW-0418">Kinase</keyword>
<dbReference type="Proteomes" id="UP000217348">
    <property type="component" value="Chromosome"/>
</dbReference>
<evidence type="ECO:0000256" key="1">
    <source>
        <dbReference type="ARBA" id="ARBA00004948"/>
    </source>
</evidence>
<organism evidence="4 5">
    <name type="scientific">Capnocytophaga stomatis</name>
    <dbReference type="NCBI Taxonomy" id="1848904"/>
    <lineage>
        <taxon>Bacteria</taxon>
        <taxon>Pseudomonadati</taxon>
        <taxon>Bacteroidota</taxon>
        <taxon>Flavobacteriia</taxon>
        <taxon>Flavobacteriales</taxon>
        <taxon>Flavobacteriaceae</taxon>
        <taxon>Capnocytophaga</taxon>
    </lineage>
</organism>
<dbReference type="RefSeq" id="WP_095896555.1">
    <property type="nucleotide sequence ID" value="NZ_CP022387.1"/>
</dbReference>
<reference evidence="5" key="1">
    <citation type="submission" date="2017-06" db="EMBL/GenBank/DDBJ databases">
        <title>Capnocytophaga spp. assemblies.</title>
        <authorList>
            <person name="Gulvik C.A."/>
        </authorList>
    </citation>
    <scope>NUCLEOTIDE SEQUENCE [LARGE SCALE GENOMIC DNA]</scope>
    <source>
        <strain evidence="5">H2177</strain>
    </source>
</reference>
<dbReference type="PANTHER" id="PTHR20858:SF17">
    <property type="entry name" value="HYDROXYMETHYLPYRIMIDINE_PHOSPHOMETHYLPYRIMIDINE KINASE THI20-RELATED"/>
    <property type="match status" value="1"/>
</dbReference>
<accession>A0A250FXV4</accession>
<dbReference type="PANTHER" id="PTHR20858">
    <property type="entry name" value="PHOSPHOMETHYLPYRIMIDINE KINASE"/>
    <property type="match status" value="1"/>
</dbReference>
<dbReference type="KEGG" id="csto:CGC58_09870"/>
<evidence type="ECO:0000259" key="3">
    <source>
        <dbReference type="Pfam" id="PF08543"/>
    </source>
</evidence>
<dbReference type="SUPFAM" id="SSF53613">
    <property type="entry name" value="Ribokinase-like"/>
    <property type="match status" value="1"/>
</dbReference>
<dbReference type="Pfam" id="PF08543">
    <property type="entry name" value="Phos_pyr_kin"/>
    <property type="match status" value="1"/>
</dbReference>
<dbReference type="GO" id="GO:0008972">
    <property type="term" value="F:phosphomethylpyrimidine kinase activity"/>
    <property type="evidence" value="ECO:0007669"/>
    <property type="project" value="InterPro"/>
</dbReference>
<gene>
    <name evidence="4" type="ORF">CGC58_09870</name>
</gene>
<evidence type="ECO:0000313" key="5">
    <source>
        <dbReference type="Proteomes" id="UP000217348"/>
    </source>
</evidence>
<dbReference type="EC" id="2.7.1.49" evidence="2"/>
<name>A0A250FXV4_9FLAO</name>
<dbReference type="InterPro" id="IPR029056">
    <property type="entry name" value="Ribokinase-like"/>
</dbReference>
<dbReference type="GO" id="GO:0008902">
    <property type="term" value="F:hydroxymethylpyrimidine kinase activity"/>
    <property type="evidence" value="ECO:0007669"/>
    <property type="project" value="UniProtKB-EC"/>
</dbReference>
<dbReference type="AlphaFoldDB" id="A0A250FXV4"/>
<evidence type="ECO:0000313" key="4">
    <source>
        <dbReference type="EMBL" id="ATA89999.1"/>
    </source>
</evidence>
<evidence type="ECO:0000256" key="2">
    <source>
        <dbReference type="ARBA" id="ARBA00012135"/>
    </source>
</evidence>
<proteinExistence type="predicted"/>
<dbReference type="EMBL" id="CP022387">
    <property type="protein sequence ID" value="ATA89999.1"/>
    <property type="molecule type" value="Genomic_DNA"/>
</dbReference>
<comment type="pathway">
    <text evidence="1">Cofactor biosynthesis; thiamine diphosphate biosynthesis.</text>
</comment>
<keyword evidence="4" id="KW-0808">Transferase</keyword>
<dbReference type="CDD" id="cd01169">
    <property type="entry name" value="HMPP_kinase"/>
    <property type="match status" value="1"/>
</dbReference>
<sequence length="243" mass="26831">MQTDRPFVMSIAGFDPSGGAGVLADIKTFERLSVQGLSVLTALTLQTEDTFRKLQWLPIAEVVEAVETLLDRYAVRCVKIGIVPNIVFLSEIVKTIRNKDKNLPIVWDTVLKSSSGGTFFSIENLSLLGETLSEINLITPNQPEFEFLSEMGVLNNLQTAIYQKGGHRAEKGEDILHIGKQKIKLLPTQTDCPPKHGSGCVLSSAIAGHWAKGYDLENACRHAKQFIEKFLNSHSSLLGNYNF</sequence>
<dbReference type="GO" id="GO:0009228">
    <property type="term" value="P:thiamine biosynthetic process"/>
    <property type="evidence" value="ECO:0007669"/>
    <property type="project" value="InterPro"/>
</dbReference>
<dbReference type="InterPro" id="IPR013749">
    <property type="entry name" value="PM/HMP-P_kinase-1"/>
</dbReference>
<dbReference type="OrthoDB" id="9810880at2"/>
<dbReference type="GO" id="GO:0005829">
    <property type="term" value="C:cytosol"/>
    <property type="evidence" value="ECO:0007669"/>
    <property type="project" value="TreeGrafter"/>
</dbReference>
<dbReference type="InterPro" id="IPR004399">
    <property type="entry name" value="HMP/HMP-P_kinase_dom"/>
</dbReference>
<feature type="domain" description="Pyridoxamine kinase/Phosphomethylpyrimidine kinase" evidence="3">
    <location>
        <begin position="15"/>
        <end position="234"/>
    </location>
</feature>
<dbReference type="Gene3D" id="3.40.1190.20">
    <property type="match status" value="1"/>
</dbReference>
<protein>
    <recommendedName>
        <fullName evidence="2">hydroxymethylpyrimidine kinase</fullName>
        <ecNumber evidence="2">2.7.1.49</ecNumber>
    </recommendedName>
</protein>